<dbReference type="Gramene" id="Potri.004G174150.1.v4.1">
    <property type="protein sequence ID" value="Potri.004G174150.1.v4.1"/>
    <property type="gene ID" value="Potri.004G174150.v4.1"/>
</dbReference>
<feature type="signal peptide" evidence="1">
    <location>
        <begin position="1"/>
        <end position="27"/>
    </location>
</feature>
<dbReference type="InParanoid" id="A0A3N7GAP6"/>
<evidence type="ECO:0000313" key="3">
    <source>
        <dbReference type="Proteomes" id="UP000006729"/>
    </source>
</evidence>
<dbReference type="Proteomes" id="UP000006729">
    <property type="component" value="Chromosome 4"/>
</dbReference>
<organism evidence="2 3">
    <name type="scientific">Populus trichocarpa</name>
    <name type="common">Western balsam poplar</name>
    <name type="synonym">Populus balsamifera subsp. trichocarpa</name>
    <dbReference type="NCBI Taxonomy" id="3694"/>
    <lineage>
        <taxon>Eukaryota</taxon>
        <taxon>Viridiplantae</taxon>
        <taxon>Streptophyta</taxon>
        <taxon>Embryophyta</taxon>
        <taxon>Tracheophyta</taxon>
        <taxon>Spermatophyta</taxon>
        <taxon>Magnoliopsida</taxon>
        <taxon>eudicotyledons</taxon>
        <taxon>Gunneridae</taxon>
        <taxon>Pentapetalae</taxon>
        <taxon>rosids</taxon>
        <taxon>fabids</taxon>
        <taxon>Malpighiales</taxon>
        <taxon>Salicaceae</taxon>
        <taxon>Saliceae</taxon>
        <taxon>Populus</taxon>
    </lineage>
</organism>
<dbReference type="EMBL" id="CM009293">
    <property type="protein sequence ID" value="RQO89474.1"/>
    <property type="molecule type" value="Genomic_DNA"/>
</dbReference>
<sequence length="116" mass="13587">MHGLCSFCKLCPRKSFDWLWILQPLLAIRHCQCCNRRSPCWCLSGLVPIEMYISQKKIGRWTSQWLARASDFQYELPRDHHSCSLLALLPGLCWISKLTSHAFKSSYRGLRERAMN</sequence>
<evidence type="ECO:0000256" key="1">
    <source>
        <dbReference type="SAM" id="SignalP"/>
    </source>
</evidence>
<evidence type="ECO:0000313" key="2">
    <source>
        <dbReference type="EMBL" id="RQO89474.1"/>
    </source>
</evidence>
<protein>
    <submittedName>
        <fullName evidence="2">Uncharacterized protein</fullName>
    </submittedName>
</protein>
<accession>A0A3N7GAP6</accession>
<feature type="chain" id="PRO_5018295811" evidence="1">
    <location>
        <begin position="28"/>
        <end position="116"/>
    </location>
</feature>
<keyword evidence="1" id="KW-0732">Signal</keyword>
<gene>
    <name evidence="2" type="ORF">POPTR_004G174150</name>
</gene>
<dbReference type="AlphaFoldDB" id="A0A3N7GAP6"/>
<proteinExistence type="predicted"/>
<keyword evidence="3" id="KW-1185">Reference proteome</keyword>
<reference evidence="2 3" key="1">
    <citation type="journal article" date="2006" name="Science">
        <title>The genome of black cottonwood, Populus trichocarpa (Torr. &amp; Gray).</title>
        <authorList>
            <person name="Tuskan G.A."/>
            <person name="Difazio S."/>
            <person name="Jansson S."/>
            <person name="Bohlmann J."/>
            <person name="Grigoriev I."/>
            <person name="Hellsten U."/>
            <person name="Putnam N."/>
            <person name="Ralph S."/>
            <person name="Rombauts S."/>
            <person name="Salamov A."/>
            <person name="Schein J."/>
            <person name="Sterck L."/>
            <person name="Aerts A."/>
            <person name="Bhalerao R.R."/>
            <person name="Bhalerao R.P."/>
            <person name="Blaudez D."/>
            <person name="Boerjan W."/>
            <person name="Brun A."/>
            <person name="Brunner A."/>
            <person name="Busov V."/>
            <person name="Campbell M."/>
            <person name="Carlson J."/>
            <person name="Chalot M."/>
            <person name="Chapman J."/>
            <person name="Chen G.L."/>
            <person name="Cooper D."/>
            <person name="Coutinho P.M."/>
            <person name="Couturier J."/>
            <person name="Covert S."/>
            <person name="Cronk Q."/>
            <person name="Cunningham R."/>
            <person name="Davis J."/>
            <person name="Degroeve S."/>
            <person name="Dejardin A."/>
            <person name="Depamphilis C."/>
            <person name="Detter J."/>
            <person name="Dirks B."/>
            <person name="Dubchak I."/>
            <person name="Duplessis S."/>
            <person name="Ehlting J."/>
            <person name="Ellis B."/>
            <person name="Gendler K."/>
            <person name="Goodstein D."/>
            <person name="Gribskov M."/>
            <person name="Grimwood J."/>
            <person name="Groover A."/>
            <person name="Gunter L."/>
            <person name="Hamberger B."/>
            <person name="Heinze B."/>
            <person name="Helariutta Y."/>
            <person name="Henrissat B."/>
            <person name="Holligan D."/>
            <person name="Holt R."/>
            <person name="Huang W."/>
            <person name="Islam-Faridi N."/>
            <person name="Jones S."/>
            <person name="Jones-Rhoades M."/>
            <person name="Jorgensen R."/>
            <person name="Joshi C."/>
            <person name="Kangasjarvi J."/>
            <person name="Karlsson J."/>
            <person name="Kelleher C."/>
            <person name="Kirkpatrick R."/>
            <person name="Kirst M."/>
            <person name="Kohler A."/>
            <person name="Kalluri U."/>
            <person name="Larimer F."/>
            <person name="Leebens-Mack J."/>
            <person name="Leple J.C."/>
            <person name="Locascio P."/>
            <person name="Lou Y."/>
            <person name="Lucas S."/>
            <person name="Martin F."/>
            <person name="Montanini B."/>
            <person name="Napoli C."/>
            <person name="Nelson D.R."/>
            <person name="Nelson C."/>
            <person name="Nieminen K."/>
            <person name="Nilsson O."/>
            <person name="Pereda V."/>
            <person name="Peter G."/>
            <person name="Philippe R."/>
            <person name="Pilate G."/>
            <person name="Poliakov A."/>
            <person name="Razumovskaya J."/>
            <person name="Richardson P."/>
            <person name="Rinaldi C."/>
            <person name="Ritland K."/>
            <person name="Rouze P."/>
            <person name="Ryaboy D."/>
            <person name="Schmutz J."/>
            <person name="Schrader J."/>
            <person name="Segerman B."/>
            <person name="Shin H."/>
            <person name="Siddiqui A."/>
            <person name="Sterky F."/>
            <person name="Terry A."/>
            <person name="Tsai C.J."/>
            <person name="Uberbacher E."/>
            <person name="Unneberg P."/>
            <person name="Vahala J."/>
            <person name="Wall K."/>
            <person name="Wessler S."/>
            <person name="Yang G."/>
            <person name="Yin T."/>
            <person name="Douglas C."/>
            <person name="Marra M."/>
            <person name="Sandberg G."/>
            <person name="Van de Peer Y."/>
            <person name="Rokhsar D."/>
        </authorList>
    </citation>
    <scope>NUCLEOTIDE SEQUENCE [LARGE SCALE GENOMIC DNA]</scope>
    <source>
        <strain evidence="3">cv. Nisqually</strain>
    </source>
</reference>
<name>A0A3N7GAP6_POPTR</name>